<dbReference type="InterPro" id="IPR023271">
    <property type="entry name" value="Aquaporin-like"/>
</dbReference>
<evidence type="ECO:0000256" key="2">
    <source>
        <dbReference type="ARBA" id="ARBA00006175"/>
    </source>
</evidence>
<protein>
    <submittedName>
        <fullName evidence="9">Glycerol uptake facilitator protein</fullName>
    </submittedName>
</protein>
<dbReference type="PANTHER" id="PTHR43829:SF9">
    <property type="entry name" value="AQUAPORIN-9"/>
    <property type="match status" value="1"/>
</dbReference>
<dbReference type="EMBL" id="JACHEK010000002">
    <property type="protein sequence ID" value="MBB6143419.1"/>
    <property type="molecule type" value="Genomic_DNA"/>
</dbReference>
<dbReference type="Proteomes" id="UP000538666">
    <property type="component" value="Unassembled WGS sequence"/>
</dbReference>
<evidence type="ECO:0000256" key="1">
    <source>
        <dbReference type="ARBA" id="ARBA00004141"/>
    </source>
</evidence>
<comment type="caution">
    <text evidence="9">The sequence shown here is derived from an EMBL/GenBank/DDBJ whole genome shotgun (WGS) entry which is preliminary data.</text>
</comment>
<dbReference type="Gene3D" id="1.20.1080.10">
    <property type="entry name" value="Glycerol uptake facilitator protein"/>
    <property type="match status" value="1"/>
</dbReference>
<dbReference type="PRINTS" id="PR00783">
    <property type="entry name" value="MINTRINSICP"/>
</dbReference>
<evidence type="ECO:0000313" key="10">
    <source>
        <dbReference type="Proteomes" id="UP000538666"/>
    </source>
</evidence>
<reference evidence="9 10" key="1">
    <citation type="submission" date="2020-08" db="EMBL/GenBank/DDBJ databases">
        <title>Genomic Encyclopedia of Type Strains, Phase IV (KMG-IV): sequencing the most valuable type-strain genomes for metagenomic binning, comparative biology and taxonomic classification.</title>
        <authorList>
            <person name="Goeker M."/>
        </authorList>
    </citation>
    <scope>NUCLEOTIDE SEQUENCE [LARGE SCALE GENOMIC DNA]</scope>
    <source>
        <strain evidence="9 10">DSM 103733</strain>
    </source>
</reference>
<feature type="transmembrane region" description="Helical" evidence="8">
    <location>
        <begin position="170"/>
        <end position="191"/>
    </location>
</feature>
<comment type="subcellular location">
    <subcellularLocation>
        <location evidence="1">Membrane</location>
        <topology evidence="1">Multi-pass membrane protein</topology>
    </subcellularLocation>
</comment>
<evidence type="ECO:0000256" key="8">
    <source>
        <dbReference type="SAM" id="Phobius"/>
    </source>
</evidence>
<dbReference type="RefSeq" id="WP_050062294.1">
    <property type="nucleotide sequence ID" value="NZ_JACHEK010000002.1"/>
</dbReference>
<dbReference type="InterPro" id="IPR022357">
    <property type="entry name" value="MIP_CS"/>
</dbReference>
<dbReference type="SUPFAM" id="SSF81338">
    <property type="entry name" value="Aquaporin-like"/>
    <property type="match status" value="1"/>
</dbReference>
<dbReference type="PANTHER" id="PTHR43829">
    <property type="entry name" value="AQUAPORIN OR AQUAGLYCEROPORIN RELATED"/>
    <property type="match status" value="1"/>
</dbReference>
<dbReference type="InterPro" id="IPR050363">
    <property type="entry name" value="MIP/Aquaporin"/>
</dbReference>
<dbReference type="Pfam" id="PF00230">
    <property type="entry name" value="MIP"/>
    <property type="match status" value="1"/>
</dbReference>
<dbReference type="InterPro" id="IPR000425">
    <property type="entry name" value="MIP"/>
</dbReference>
<sequence>MRSPMLGEFMGTLVMILLGDGVVAGVLLKRSKAENSGWLVITTAWAFAVLCGIFTALLFGSSDAHLNPAITLAAAIQRHDFSKLLPYAAAQIAGAFCGAVLVWLFYLSHWSITEDADAKRGVFCTSPAIRNYPANLFSECVATFVLVLVIGAMSSKLVLSSGAPAGFGPYLVSCLIWGIGLSLGGTTGYALNPARDLGPRIAHAVLPIAGKSHSDWAYAWVPILGPAIGASAAGFVLYLIGA</sequence>
<feature type="transmembrane region" description="Helical" evidence="8">
    <location>
        <begin position="136"/>
        <end position="158"/>
    </location>
</feature>
<dbReference type="PROSITE" id="PS00221">
    <property type="entry name" value="MIP"/>
    <property type="match status" value="1"/>
</dbReference>
<organism evidence="9 10">
    <name type="scientific">Silvibacterium bohemicum</name>
    <dbReference type="NCBI Taxonomy" id="1577686"/>
    <lineage>
        <taxon>Bacteria</taxon>
        <taxon>Pseudomonadati</taxon>
        <taxon>Acidobacteriota</taxon>
        <taxon>Terriglobia</taxon>
        <taxon>Terriglobales</taxon>
        <taxon>Acidobacteriaceae</taxon>
        <taxon>Silvibacterium</taxon>
    </lineage>
</organism>
<dbReference type="GO" id="GO:0005886">
    <property type="term" value="C:plasma membrane"/>
    <property type="evidence" value="ECO:0007669"/>
    <property type="project" value="TreeGrafter"/>
</dbReference>
<keyword evidence="4 7" id="KW-0812">Transmembrane</keyword>
<evidence type="ECO:0000256" key="6">
    <source>
        <dbReference type="ARBA" id="ARBA00023136"/>
    </source>
</evidence>
<evidence type="ECO:0000256" key="3">
    <source>
        <dbReference type="ARBA" id="ARBA00022448"/>
    </source>
</evidence>
<feature type="transmembrane region" description="Helical" evidence="8">
    <location>
        <begin position="217"/>
        <end position="240"/>
    </location>
</feature>
<keyword evidence="10" id="KW-1185">Reference proteome</keyword>
<keyword evidence="6 8" id="KW-0472">Membrane</keyword>
<keyword evidence="3 7" id="KW-0813">Transport</keyword>
<evidence type="ECO:0000256" key="4">
    <source>
        <dbReference type="ARBA" id="ARBA00022692"/>
    </source>
</evidence>
<proteinExistence type="inferred from homology"/>
<dbReference type="GO" id="GO:0015254">
    <property type="term" value="F:glycerol channel activity"/>
    <property type="evidence" value="ECO:0007669"/>
    <property type="project" value="TreeGrafter"/>
</dbReference>
<comment type="similarity">
    <text evidence="2 7">Belongs to the MIP/aquaporin (TC 1.A.8) family.</text>
</comment>
<keyword evidence="5 8" id="KW-1133">Transmembrane helix</keyword>
<dbReference type="OrthoDB" id="9807293at2"/>
<feature type="transmembrane region" description="Helical" evidence="8">
    <location>
        <begin position="40"/>
        <end position="59"/>
    </location>
</feature>
<name>A0A841JUJ0_9BACT</name>
<evidence type="ECO:0000313" key="9">
    <source>
        <dbReference type="EMBL" id="MBB6143419.1"/>
    </source>
</evidence>
<evidence type="ECO:0000256" key="7">
    <source>
        <dbReference type="RuleBase" id="RU000477"/>
    </source>
</evidence>
<accession>A0A841JUJ0</accession>
<dbReference type="AlphaFoldDB" id="A0A841JUJ0"/>
<gene>
    <name evidence="9" type="ORF">HNQ77_001363</name>
</gene>
<feature type="transmembrane region" description="Helical" evidence="8">
    <location>
        <begin position="84"/>
        <end position="106"/>
    </location>
</feature>
<evidence type="ECO:0000256" key="5">
    <source>
        <dbReference type="ARBA" id="ARBA00022989"/>
    </source>
</evidence>